<keyword evidence="1" id="KW-0175">Coiled coil</keyword>
<feature type="region of interest" description="Disordered" evidence="2">
    <location>
        <begin position="1001"/>
        <end position="1047"/>
    </location>
</feature>
<sequence>MNSPSRQVGPLAPTSFPCSPHPGEILASAYRPFHGIPPAASCFSASSDPFQGGDLRRFLPSAACSPTSSPQIDAPTFTSAAFPLPCSAPGGQELHPALPLPSFLPPTGAPEVVYVAHSSLSPALPVCAVPSVSLPPAESPLLPPRALQPTEETSGSVDSDLCTLGEGPTLQVSPPFFEPNRPPSPPRLGSFFVPHVALEETRRREQTCRCVSSPVAEAPALTAGETEEMLLSVASWCGSAGGPEVSTIRHARHSAPHGNREPAQANAQVQREGRRRRGPLFCTLRGEEEERGGESGAFTRLGTKLKRNEDDKARWKAPGGAFPQLPSPPGETVCLPRSVVGEAIAQREGERREETCEEPSWWGTAVDLFTSRANLRKAPVPGQNIPVGGSGKPSSEKQPSDPPAAANSRRGPNPCGDVAGGCGEGSLSVSRHTRGGRPGAQLLPRAGHERAKRKKETKRASAVQTDEIGDEQPSDVGSIFGSLVNSSRASSSAVPAGVRGAPAAQKGADAKRLSRAKRDKAENGASERHPGEDTDVHPHGHGGSLRGGASAGRHARAETEQRSLCARPSASRSSPDPSPAASPAPSGVSKLRDVSLPASVLECSPQPSASLSASRGVGGERALSPVLKEDDRKGTHPPSPLTSSLSFPLSSLSCALSSPPSSFFSSSVSSSATGPPRVSVGVHAVSHREVLLRRRTEKKKVQLPRQWFLALSPQQSWHAEAQRHQEERRRDADERSPTFPPASPSFGRFPSASSLSSSVSAFPSLGSLGEKRGEKKDASLREKARSRGENIAVFGPTPQEIIKQQQKELKEKQARQKNDARPQKAQPAATESVSSSAGDEPRNPAVYRPDGSQASSAVSVSASRHSQLGCLSSHSTLALEKEEAYLFSLPVLEEVTASSTRVQRRPAREDGRGSLANHEADGQALGRSWCRRGGAAEALHAASASEEELKKWLGVLRAQGEEQRLRLDRLERQKSLLERYEKERKERQELLVCLQEERRRGHESALAGDRQARERTENESRSREPTRGRAMRARRQSRTRRLSESAKEIVTRLATETEERVRSLSRRAARRVRNLRRDKDSEGRSGSALRCPGRSPNETGDSRGQISFHEPNLPDVHPTSDSSLPTRLPPHGILLSSPRRGSEFERRRRRSTAERGHPYAFREQERVTFFETAGKPRQGQRGDAESIQHPQGADQANAAHGEELADTTSLEVYVHRSEATDSQYGEAERERVEGNADGGRRCIGRPMSAEREAEQSEDAHIVSKQKRKREILRQAATVAGLTVATATVTVASAGASAVQSVREKLRKRRERTEKEEVFP</sequence>
<feature type="compositionally biased region" description="Basic and acidic residues" evidence="2">
    <location>
        <begin position="805"/>
        <end position="822"/>
    </location>
</feature>
<reference evidence="4" key="2">
    <citation type="submission" date="2011-03" db="EMBL/GenBank/DDBJ databases">
        <title>Comparative genomics and transcriptomics of Neospora caninum and Toxoplasma gondii.</title>
        <authorList>
            <person name="Reid A.J."/>
            <person name="Sohal A."/>
            <person name="Harris D."/>
            <person name="Quail M."/>
            <person name="Sanders M."/>
            <person name="Berriman M."/>
            <person name="Wastling J.M."/>
            <person name="Pain A."/>
        </authorList>
    </citation>
    <scope>NUCLEOTIDE SEQUENCE</scope>
    <source>
        <strain evidence="4">Liverpool</strain>
    </source>
</reference>
<evidence type="ECO:0000313" key="6">
    <source>
        <dbReference type="Proteomes" id="UP000007494"/>
    </source>
</evidence>
<dbReference type="OMA" id="HAVSHRE"/>
<feature type="region of interest" description="Disordered" evidence="2">
    <location>
        <begin position="898"/>
        <end position="920"/>
    </location>
</feature>
<dbReference type="EMBL" id="FR823390">
    <property type="protein sequence ID" value="CBZ54021.1"/>
    <property type="molecule type" value="Genomic_DNA"/>
</dbReference>
<feature type="region of interest" description="Disordered" evidence="2">
    <location>
        <begin position="374"/>
        <end position="647"/>
    </location>
</feature>
<evidence type="ECO:0000256" key="3">
    <source>
        <dbReference type="SAM" id="Phobius"/>
    </source>
</evidence>
<name>F0VJV9_NEOCL</name>
<feature type="compositionally biased region" description="Basic and acidic residues" evidence="2">
    <location>
        <begin position="720"/>
        <end position="736"/>
    </location>
</feature>
<feature type="coiled-coil region" evidence="1">
    <location>
        <begin position="953"/>
        <end position="997"/>
    </location>
</feature>
<keyword evidence="3" id="KW-0812">Transmembrane</keyword>
<keyword evidence="3" id="KW-1133">Transmembrane helix</keyword>
<dbReference type="GeneID" id="13441931"/>
<dbReference type="EMBL" id="LN714483">
    <property type="protein sequence ID" value="CEL68025.1"/>
    <property type="molecule type" value="Genomic_DNA"/>
</dbReference>
<evidence type="ECO:0000313" key="4">
    <source>
        <dbReference type="EMBL" id="CBZ54021.1"/>
    </source>
</evidence>
<feature type="compositionally biased region" description="Basic and acidic residues" evidence="2">
    <location>
        <begin position="1010"/>
        <end position="1027"/>
    </location>
</feature>
<accession>F0VJV9</accession>
<feature type="compositionally biased region" description="Low complexity" evidence="2">
    <location>
        <begin position="486"/>
        <end position="504"/>
    </location>
</feature>
<gene>
    <name evidence="5" type="ORF">BN1204_038025_1</name>
    <name evidence="4" type="ORF">NCLIV_038025</name>
</gene>
<feature type="region of interest" description="Disordered" evidence="2">
    <location>
        <begin position="715"/>
        <end position="860"/>
    </location>
</feature>
<feature type="region of interest" description="Disordered" evidence="2">
    <location>
        <begin position="314"/>
        <end position="334"/>
    </location>
</feature>
<feature type="compositionally biased region" description="Low complexity" evidence="2">
    <location>
        <begin position="566"/>
        <end position="575"/>
    </location>
</feature>
<feature type="compositionally biased region" description="Basic residues" evidence="2">
    <location>
        <begin position="1029"/>
        <end position="1040"/>
    </location>
</feature>
<feature type="compositionally biased region" description="Basic and acidic residues" evidence="2">
    <location>
        <begin position="1226"/>
        <end position="1240"/>
    </location>
</feature>
<proteinExistence type="predicted"/>
<feature type="region of interest" description="Disordered" evidence="2">
    <location>
        <begin position="1072"/>
        <end position="1200"/>
    </location>
</feature>
<feature type="compositionally biased region" description="Low complexity" evidence="2">
    <location>
        <begin position="659"/>
        <end position="671"/>
    </location>
</feature>
<feature type="compositionally biased region" description="Low complexity" evidence="2">
    <location>
        <begin position="745"/>
        <end position="768"/>
    </location>
</feature>
<feature type="compositionally biased region" description="Basic and acidic residues" evidence="2">
    <location>
        <begin position="1140"/>
        <end position="1168"/>
    </location>
</feature>
<organism evidence="4 6">
    <name type="scientific">Neospora caninum (strain Liverpool)</name>
    <dbReference type="NCBI Taxonomy" id="572307"/>
    <lineage>
        <taxon>Eukaryota</taxon>
        <taxon>Sar</taxon>
        <taxon>Alveolata</taxon>
        <taxon>Apicomplexa</taxon>
        <taxon>Conoidasida</taxon>
        <taxon>Coccidia</taxon>
        <taxon>Eucoccidiorida</taxon>
        <taxon>Eimeriorina</taxon>
        <taxon>Sarcocystidae</taxon>
        <taxon>Neospora</taxon>
    </lineage>
</organism>
<feature type="region of interest" description="Disordered" evidence="2">
    <location>
        <begin position="659"/>
        <end position="678"/>
    </location>
</feature>
<feature type="compositionally biased region" description="Basic and acidic residues" evidence="2">
    <location>
        <begin position="1310"/>
        <end position="1319"/>
    </location>
</feature>
<feature type="transmembrane region" description="Helical" evidence="3">
    <location>
        <begin position="1275"/>
        <end position="1298"/>
    </location>
</feature>
<dbReference type="VEuPathDB" id="ToxoDB:NCLIV_038025"/>
<feature type="region of interest" description="Disordered" evidence="2">
    <location>
        <begin position="1294"/>
        <end position="1319"/>
    </location>
</feature>
<dbReference type="OrthoDB" id="10520660at2759"/>
<keyword evidence="6" id="KW-1185">Reference proteome</keyword>
<evidence type="ECO:0000256" key="2">
    <source>
        <dbReference type="SAM" id="MobiDB-lite"/>
    </source>
</evidence>
<evidence type="ECO:0000256" key="1">
    <source>
        <dbReference type="SAM" id="Coils"/>
    </source>
</evidence>
<dbReference type="RefSeq" id="XP_003884052.1">
    <property type="nucleotide sequence ID" value="XM_003884003.1"/>
</dbReference>
<reference evidence="6" key="3">
    <citation type="journal article" date="2012" name="PLoS Pathog.">
        <title>Comparative genomics of the apicomplexan parasites Toxoplasma gondii and Neospora caninum: Coccidia differing in host range and transmission strategy.</title>
        <authorList>
            <person name="Reid A.J."/>
            <person name="Vermont S.J."/>
            <person name="Cotton J.A."/>
            <person name="Harris D."/>
            <person name="Hill-Cawthorne G.A."/>
            <person name="Konen-Waisman S."/>
            <person name="Latham S.M."/>
            <person name="Mourier T."/>
            <person name="Norton R."/>
            <person name="Quail M.A."/>
            <person name="Sanders M."/>
            <person name="Shanmugam D."/>
            <person name="Sohal A."/>
            <person name="Wasmuth J.D."/>
            <person name="Brunk B."/>
            <person name="Grigg M.E."/>
            <person name="Howard J.C."/>
            <person name="Parkinson J."/>
            <person name="Roos D.S."/>
            <person name="Trees A.J."/>
            <person name="Berriman M."/>
            <person name="Pain A."/>
            <person name="Wastling J.M."/>
        </authorList>
    </citation>
    <scope>NUCLEOTIDE SEQUENCE [LARGE SCALE GENOMIC DNA]</scope>
    <source>
        <strain evidence="6">Liverpool</strain>
    </source>
</reference>
<dbReference type="eggNOG" id="ENOG502RSWE">
    <property type="taxonomic scope" value="Eukaryota"/>
</dbReference>
<feature type="compositionally biased region" description="Gly residues" evidence="2">
    <location>
        <begin position="541"/>
        <end position="550"/>
    </location>
</feature>
<keyword evidence="3" id="KW-0472">Membrane</keyword>
<feature type="compositionally biased region" description="Polar residues" evidence="2">
    <location>
        <begin position="1096"/>
        <end position="1105"/>
    </location>
</feature>
<feature type="compositionally biased region" description="Basic and acidic residues" evidence="2">
    <location>
        <begin position="519"/>
        <end position="538"/>
    </location>
</feature>
<reference evidence="4" key="1">
    <citation type="submission" date="2011-02" db="EMBL/GenBank/DDBJ databases">
        <authorList>
            <person name="Aslett M."/>
        </authorList>
    </citation>
    <scope>NUCLEOTIDE SEQUENCE</scope>
    <source>
        <strain evidence="4">Liverpool</strain>
    </source>
</reference>
<feature type="region of interest" description="Disordered" evidence="2">
    <location>
        <begin position="253"/>
        <end position="273"/>
    </location>
</feature>
<dbReference type="Proteomes" id="UP000007494">
    <property type="component" value="Chromosome VIII"/>
</dbReference>
<feature type="region of interest" description="Disordered" evidence="2">
    <location>
        <begin position="1217"/>
        <end position="1243"/>
    </location>
</feature>
<protein>
    <submittedName>
        <fullName evidence="4">Uncharacterized protein</fullName>
    </submittedName>
</protein>
<feature type="compositionally biased region" description="Basic and acidic residues" evidence="2">
    <location>
        <begin position="769"/>
        <end position="788"/>
    </location>
</feature>
<dbReference type="InParanoid" id="F0VJV9"/>
<reference evidence="5" key="4">
    <citation type="journal article" date="2015" name="PLoS ONE">
        <title>Comprehensive Evaluation of Toxoplasma gondii VEG and Neospora caninum LIV Genomes with Tachyzoite Stage Transcriptome and Proteome Defines Novel Transcript Features.</title>
        <authorList>
            <person name="Ramaprasad A."/>
            <person name="Mourier T."/>
            <person name="Naeem R."/>
            <person name="Malas T.B."/>
            <person name="Moussa E."/>
            <person name="Panigrahi A."/>
            <person name="Vermont S.J."/>
            <person name="Otto T.D."/>
            <person name="Wastling J."/>
            <person name="Pain A."/>
        </authorList>
    </citation>
    <scope>NUCLEOTIDE SEQUENCE</scope>
    <source>
        <strain evidence="5">Liverpool</strain>
    </source>
</reference>
<feature type="region of interest" description="Disordered" evidence="2">
    <location>
        <begin position="140"/>
        <end position="159"/>
    </location>
</feature>
<evidence type="ECO:0000313" key="5">
    <source>
        <dbReference type="EMBL" id="CEL68025.1"/>
    </source>
</evidence>